<evidence type="ECO:0000256" key="5">
    <source>
        <dbReference type="PROSITE-ProRule" id="PRU00335"/>
    </source>
</evidence>
<dbReference type="Pfam" id="PF13977">
    <property type="entry name" value="TetR_C_6"/>
    <property type="match status" value="1"/>
</dbReference>
<comment type="caution">
    <text evidence="7">The sequence shown here is derived from an EMBL/GenBank/DDBJ whole genome shotgun (WGS) entry which is preliminary data.</text>
</comment>
<dbReference type="GO" id="GO:0000976">
    <property type="term" value="F:transcription cis-regulatory region binding"/>
    <property type="evidence" value="ECO:0007669"/>
    <property type="project" value="TreeGrafter"/>
</dbReference>
<evidence type="ECO:0000259" key="6">
    <source>
        <dbReference type="PROSITE" id="PS50977"/>
    </source>
</evidence>
<evidence type="ECO:0000313" key="8">
    <source>
        <dbReference type="Proteomes" id="UP000597989"/>
    </source>
</evidence>
<dbReference type="InterPro" id="IPR050109">
    <property type="entry name" value="HTH-type_TetR-like_transc_reg"/>
</dbReference>
<keyword evidence="2" id="KW-0805">Transcription regulation</keyword>
<dbReference type="Proteomes" id="UP000597989">
    <property type="component" value="Unassembled WGS sequence"/>
</dbReference>
<dbReference type="InterPro" id="IPR009057">
    <property type="entry name" value="Homeodomain-like_sf"/>
</dbReference>
<evidence type="ECO:0000256" key="4">
    <source>
        <dbReference type="ARBA" id="ARBA00023163"/>
    </source>
</evidence>
<dbReference type="InterPro" id="IPR036271">
    <property type="entry name" value="Tet_transcr_reg_TetR-rel_C_sf"/>
</dbReference>
<name>A0A917N9L0_9PSEU</name>
<keyword evidence="4" id="KW-0804">Transcription</keyword>
<gene>
    <name evidence="7" type="ORF">GCM10011581_17470</name>
</gene>
<dbReference type="PANTHER" id="PTHR30055:SF235">
    <property type="entry name" value="TRANSCRIPTIONAL REGULATORY PROTEIN"/>
    <property type="match status" value="1"/>
</dbReference>
<keyword evidence="1" id="KW-0678">Repressor</keyword>
<dbReference type="SUPFAM" id="SSF48498">
    <property type="entry name" value="Tetracyclin repressor-like, C-terminal domain"/>
    <property type="match status" value="1"/>
</dbReference>
<evidence type="ECO:0000256" key="3">
    <source>
        <dbReference type="ARBA" id="ARBA00023125"/>
    </source>
</evidence>
<dbReference type="AlphaFoldDB" id="A0A917N9L0"/>
<accession>A0A917N9L0</accession>
<keyword evidence="3 5" id="KW-0238">DNA-binding</keyword>
<dbReference type="InterPro" id="IPR001647">
    <property type="entry name" value="HTH_TetR"/>
</dbReference>
<dbReference type="GO" id="GO:0003700">
    <property type="term" value="F:DNA-binding transcription factor activity"/>
    <property type="evidence" value="ECO:0007669"/>
    <property type="project" value="TreeGrafter"/>
</dbReference>
<dbReference type="SUPFAM" id="SSF46689">
    <property type="entry name" value="Homeodomain-like"/>
    <property type="match status" value="1"/>
</dbReference>
<organism evidence="7 8">
    <name type="scientific">Saccharopolyspora thermophila</name>
    <dbReference type="NCBI Taxonomy" id="89367"/>
    <lineage>
        <taxon>Bacteria</taxon>
        <taxon>Bacillati</taxon>
        <taxon>Actinomycetota</taxon>
        <taxon>Actinomycetes</taxon>
        <taxon>Pseudonocardiales</taxon>
        <taxon>Pseudonocardiaceae</taxon>
        <taxon>Saccharopolyspora</taxon>
    </lineage>
</organism>
<dbReference type="PROSITE" id="PS50977">
    <property type="entry name" value="HTH_TETR_2"/>
    <property type="match status" value="1"/>
</dbReference>
<sequence length="191" mass="20812">MVLGSVRRRVIDAVFRLVVRGGVGEASLRKVADESGVNIGSVRHYFGSHEALMVAAAEEVGARMEQRLTAALRATLDASDVVGRRAFVEDVCRAVLPFSERDELVLLAELLTAARLRPEFRSLATRMGTDLRAVLREALRTARVADADLEAERLTALVGGLTFELVYPHGATDSARLAEVLRRHIAELIPA</sequence>
<proteinExistence type="predicted"/>
<feature type="domain" description="HTH tetR-type" evidence="6">
    <location>
        <begin position="4"/>
        <end position="64"/>
    </location>
</feature>
<evidence type="ECO:0000256" key="2">
    <source>
        <dbReference type="ARBA" id="ARBA00023015"/>
    </source>
</evidence>
<dbReference type="EMBL" id="BMMT01000004">
    <property type="protein sequence ID" value="GGI80648.1"/>
    <property type="molecule type" value="Genomic_DNA"/>
</dbReference>
<reference evidence="7 8" key="1">
    <citation type="journal article" date="2014" name="Int. J. Syst. Evol. Microbiol.">
        <title>Complete genome sequence of Corynebacterium casei LMG S-19264T (=DSM 44701T), isolated from a smear-ripened cheese.</title>
        <authorList>
            <consortium name="US DOE Joint Genome Institute (JGI-PGF)"/>
            <person name="Walter F."/>
            <person name="Albersmeier A."/>
            <person name="Kalinowski J."/>
            <person name="Ruckert C."/>
        </authorList>
    </citation>
    <scope>NUCLEOTIDE SEQUENCE [LARGE SCALE GENOMIC DNA]</scope>
    <source>
        <strain evidence="7 8">CGMCC 4.7206</strain>
    </source>
</reference>
<evidence type="ECO:0000256" key="1">
    <source>
        <dbReference type="ARBA" id="ARBA00022491"/>
    </source>
</evidence>
<dbReference type="PANTHER" id="PTHR30055">
    <property type="entry name" value="HTH-TYPE TRANSCRIPTIONAL REGULATOR RUTR"/>
    <property type="match status" value="1"/>
</dbReference>
<feature type="DNA-binding region" description="H-T-H motif" evidence="5">
    <location>
        <begin position="27"/>
        <end position="46"/>
    </location>
</feature>
<evidence type="ECO:0000313" key="7">
    <source>
        <dbReference type="EMBL" id="GGI80648.1"/>
    </source>
</evidence>
<protein>
    <submittedName>
        <fullName evidence="7">TetR family transcriptional regulator</fullName>
    </submittedName>
</protein>
<dbReference type="Gene3D" id="1.10.357.10">
    <property type="entry name" value="Tetracycline Repressor, domain 2"/>
    <property type="match status" value="1"/>
</dbReference>
<dbReference type="InterPro" id="IPR039538">
    <property type="entry name" value="BetI_C"/>
</dbReference>
<dbReference type="Pfam" id="PF00440">
    <property type="entry name" value="TetR_N"/>
    <property type="match status" value="1"/>
</dbReference>